<keyword evidence="4" id="KW-0238">DNA-binding</keyword>
<dbReference type="CDD" id="cd00156">
    <property type="entry name" value="REC"/>
    <property type="match status" value="1"/>
</dbReference>
<name>A0A3S0RUQ6_9GAMM</name>
<proteinExistence type="predicted"/>
<dbReference type="GO" id="GO:0000976">
    <property type="term" value="F:transcription cis-regulatory region binding"/>
    <property type="evidence" value="ECO:0007669"/>
    <property type="project" value="TreeGrafter"/>
</dbReference>
<dbReference type="Pfam" id="PF00072">
    <property type="entry name" value="Response_reg"/>
    <property type="match status" value="1"/>
</dbReference>
<dbReference type="RefSeq" id="WP_126672682.1">
    <property type="nucleotide sequence ID" value="NZ_RYZR01000003.1"/>
</dbReference>
<protein>
    <submittedName>
        <fullName evidence="8">Response regulator</fullName>
    </submittedName>
</protein>
<dbReference type="GO" id="GO:0006355">
    <property type="term" value="P:regulation of DNA-templated transcription"/>
    <property type="evidence" value="ECO:0007669"/>
    <property type="project" value="TreeGrafter"/>
</dbReference>
<feature type="modified residue" description="4-aspartylphosphate" evidence="6">
    <location>
        <position position="52"/>
    </location>
</feature>
<keyword evidence="9" id="KW-1185">Reference proteome</keyword>
<dbReference type="AlphaFoldDB" id="A0A3S0RUQ6"/>
<sequence length="139" mass="15489">MHVLVIENDRDTRDVLSCMLEDAGYTVLQASKVSDGLRLARLNNHIGVVLVDVHLGDRLTGLEILKSLRDRLPFAQFILISGDWEALEKTIPDTRMLRKPCGRMEVLGLVGSAFEEFRSKGGSEAVPQVIRRPIHTVQG</sequence>
<reference evidence="8 9" key="1">
    <citation type="submission" date="2018-12" db="EMBL/GenBank/DDBJ databases">
        <title>Dyella dinghuensis sp. nov. DHOA06 and Dyella choica sp. nov. 4M-K27, isolated from forest soil.</title>
        <authorList>
            <person name="Qiu L.-H."/>
            <person name="Gao Z.-H."/>
        </authorList>
    </citation>
    <scope>NUCLEOTIDE SEQUENCE [LARGE SCALE GENOMIC DNA]</scope>
    <source>
        <strain evidence="8 9">DHOA06</strain>
    </source>
</reference>
<evidence type="ECO:0000313" key="8">
    <source>
        <dbReference type="EMBL" id="RUL66055.1"/>
    </source>
</evidence>
<evidence type="ECO:0000256" key="5">
    <source>
        <dbReference type="ARBA" id="ARBA00023163"/>
    </source>
</evidence>
<dbReference type="Gene3D" id="3.40.50.2300">
    <property type="match status" value="1"/>
</dbReference>
<dbReference type="PANTHER" id="PTHR48111">
    <property type="entry name" value="REGULATOR OF RPOS"/>
    <property type="match status" value="1"/>
</dbReference>
<keyword evidence="3" id="KW-0805">Transcription regulation</keyword>
<dbReference type="InterPro" id="IPR039420">
    <property type="entry name" value="WalR-like"/>
</dbReference>
<organism evidence="8 9">
    <name type="scientific">Dyella dinghuensis</name>
    <dbReference type="NCBI Taxonomy" id="1920169"/>
    <lineage>
        <taxon>Bacteria</taxon>
        <taxon>Pseudomonadati</taxon>
        <taxon>Pseudomonadota</taxon>
        <taxon>Gammaproteobacteria</taxon>
        <taxon>Lysobacterales</taxon>
        <taxon>Rhodanobacteraceae</taxon>
        <taxon>Dyella</taxon>
    </lineage>
</organism>
<keyword evidence="5" id="KW-0804">Transcription</keyword>
<dbReference type="GO" id="GO:0032993">
    <property type="term" value="C:protein-DNA complex"/>
    <property type="evidence" value="ECO:0007669"/>
    <property type="project" value="TreeGrafter"/>
</dbReference>
<keyword evidence="2" id="KW-0902">Two-component regulatory system</keyword>
<accession>A0A3S0RUQ6</accession>
<feature type="domain" description="Response regulatory" evidence="7">
    <location>
        <begin position="2"/>
        <end position="139"/>
    </location>
</feature>
<dbReference type="PANTHER" id="PTHR48111:SF1">
    <property type="entry name" value="TWO-COMPONENT RESPONSE REGULATOR ORR33"/>
    <property type="match status" value="1"/>
</dbReference>
<dbReference type="SMART" id="SM00448">
    <property type="entry name" value="REC"/>
    <property type="match status" value="1"/>
</dbReference>
<dbReference type="InterPro" id="IPR011006">
    <property type="entry name" value="CheY-like_superfamily"/>
</dbReference>
<dbReference type="InterPro" id="IPR001789">
    <property type="entry name" value="Sig_transdc_resp-reg_receiver"/>
</dbReference>
<dbReference type="GO" id="GO:0005829">
    <property type="term" value="C:cytosol"/>
    <property type="evidence" value="ECO:0007669"/>
    <property type="project" value="TreeGrafter"/>
</dbReference>
<comment type="caution">
    <text evidence="8">The sequence shown here is derived from an EMBL/GenBank/DDBJ whole genome shotgun (WGS) entry which is preliminary data.</text>
</comment>
<dbReference type="SUPFAM" id="SSF52172">
    <property type="entry name" value="CheY-like"/>
    <property type="match status" value="1"/>
</dbReference>
<evidence type="ECO:0000313" key="9">
    <source>
        <dbReference type="Proteomes" id="UP000267077"/>
    </source>
</evidence>
<dbReference type="Proteomes" id="UP000267077">
    <property type="component" value="Unassembled WGS sequence"/>
</dbReference>
<dbReference type="GO" id="GO:0000156">
    <property type="term" value="F:phosphorelay response regulator activity"/>
    <property type="evidence" value="ECO:0007669"/>
    <property type="project" value="TreeGrafter"/>
</dbReference>
<evidence type="ECO:0000256" key="4">
    <source>
        <dbReference type="ARBA" id="ARBA00023125"/>
    </source>
</evidence>
<evidence type="ECO:0000259" key="7">
    <source>
        <dbReference type="PROSITE" id="PS50110"/>
    </source>
</evidence>
<keyword evidence="1 6" id="KW-0597">Phosphoprotein</keyword>
<evidence type="ECO:0000256" key="3">
    <source>
        <dbReference type="ARBA" id="ARBA00023015"/>
    </source>
</evidence>
<gene>
    <name evidence="8" type="ORF">EKH79_04995</name>
</gene>
<evidence type="ECO:0000256" key="6">
    <source>
        <dbReference type="PROSITE-ProRule" id="PRU00169"/>
    </source>
</evidence>
<dbReference type="PROSITE" id="PS50110">
    <property type="entry name" value="RESPONSE_REGULATORY"/>
    <property type="match status" value="1"/>
</dbReference>
<dbReference type="EMBL" id="RYZR01000003">
    <property type="protein sequence ID" value="RUL66055.1"/>
    <property type="molecule type" value="Genomic_DNA"/>
</dbReference>
<dbReference type="OrthoDB" id="9784719at2"/>
<evidence type="ECO:0000256" key="1">
    <source>
        <dbReference type="ARBA" id="ARBA00022553"/>
    </source>
</evidence>
<evidence type="ECO:0000256" key="2">
    <source>
        <dbReference type="ARBA" id="ARBA00023012"/>
    </source>
</evidence>